<dbReference type="STRING" id="936435.F8PWX4"/>
<evidence type="ECO:0008006" key="4">
    <source>
        <dbReference type="Google" id="ProtNLM"/>
    </source>
</evidence>
<dbReference type="InParanoid" id="F8PWX4"/>
<sequence>MDGSMPTMSSDLGAHNIVPGSTSSAPQQHMPSTNHNSTPNILQTAVGPDTPPVKRRPGRPKGSGKKPPLDNVDHLPDKVKRPVGRPRKDGLPAGSVGPRRSNRPRKSPGKVNPPTSVSASQPPATPGPVPFPGAYYPQHPGIPSHWQAGFPVGPMQPSVSAPAMGTMSNGSAHLASSAQPMYNIDPSLNRDEWAELLRTKPNIFMQTLLSALSAPNPISTAGPTVEEAFKSHLVSLAPTATQNKEAHSIPSLYSILKTFWLPSSPSYFSLTASASTARTPSEHRFLYWDPQPLVFNGIACPSCSTPLVNRGRIRSGPIKVYDLEKPFFIIGCEYACKSSMCNANTNAEGRRFASTDASILRALPVRLKDEFPAHLLQGDTDMGSGTNVWNWHAMGVSLSLWNMVKGCLKAGMGREAVLHIIRAIQNGVPDDTEKEEEEEEDMEEEPEQDIHDDGGELMQDDDAGPSHNANNTSDEYNDAWKANSVVADAGATNAPQTSASANGSHAAHDMSTPQPVAAAQPQQFTFAQPGPYVSYPYPPYPYYPHAMGQPPNPPPPDNSTPEQNSLKRPFGFGDNPGSEVAILEPSQKRTRHCCKCGSQDCKGKGGRSFCLSACQDCGKVDCRGRNSRRPDKVCSEAWT</sequence>
<dbReference type="OrthoDB" id="3690045at2759"/>
<feature type="region of interest" description="Disordered" evidence="1">
    <location>
        <begin position="544"/>
        <end position="580"/>
    </location>
</feature>
<keyword evidence="3" id="KW-1185">Reference proteome</keyword>
<feature type="compositionally biased region" description="Polar residues" evidence="1">
    <location>
        <begin position="1"/>
        <end position="10"/>
    </location>
</feature>
<accession>F8PWX4</accession>
<feature type="compositionally biased region" description="Basic residues" evidence="1">
    <location>
        <begin position="53"/>
        <end position="64"/>
    </location>
</feature>
<feature type="compositionally biased region" description="Polar residues" evidence="1">
    <location>
        <begin position="493"/>
        <end position="503"/>
    </location>
</feature>
<feature type="compositionally biased region" description="Basic and acidic residues" evidence="1">
    <location>
        <begin position="67"/>
        <end position="90"/>
    </location>
</feature>
<dbReference type="EMBL" id="GL945480">
    <property type="protein sequence ID" value="EGN99301.1"/>
    <property type="molecule type" value="Genomic_DNA"/>
</dbReference>
<protein>
    <recommendedName>
        <fullName evidence="4">Post-SET domain-containing protein</fullName>
    </recommendedName>
</protein>
<dbReference type="eggNOG" id="ENOG502SHNU">
    <property type="taxonomic scope" value="Eukaryota"/>
</dbReference>
<evidence type="ECO:0000256" key="1">
    <source>
        <dbReference type="SAM" id="MobiDB-lite"/>
    </source>
</evidence>
<proteinExistence type="predicted"/>
<feature type="compositionally biased region" description="Polar residues" evidence="1">
    <location>
        <begin position="19"/>
        <end position="43"/>
    </location>
</feature>
<evidence type="ECO:0000313" key="2">
    <source>
        <dbReference type="EMBL" id="EGN99301.1"/>
    </source>
</evidence>
<feature type="compositionally biased region" description="Acidic residues" evidence="1">
    <location>
        <begin position="430"/>
        <end position="447"/>
    </location>
</feature>
<reference evidence="3" key="1">
    <citation type="journal article" date="2011" name="Science">
        <title>The plant cell wall-decomposing machinery underlies the functional diversity of forest fungi.</title>
        <authorList>
            <person name="Eastwood D.C."/>
            <person name="Floudas D."/>
            <person name="Binder M."/>
            <person name="Majcherczyk A."/>
            <person name="Schneider P."/>
            <person name="Aerts A."/>
            <person name="Asiegbu F.O."/>
            <person name="Baker S.E."/>
            <person name="Barry K."/>
            <person name="Bendiksby M."/>
            <person name="Blumentritt M."/>
            <person name="Coutinho P.M."/>
            <person name="Cullen D."/>
            <person name="de Vries R.P."/>
            <person name="Gathman A."/>
            <person name="Goodell B."/>
            <person name="Henrissat B."/>
            <person name="Ihrmark K."/>
            <person name="Kauserud H."/>
            <person name="Kohler A."/>
            <person name="LaButti K."/>
            <person name="Lapidus A."/>
            <person name="Lavin J.L."/>
            <person name="Lee Y.-H."/>
            <person name="Lindquist E."/>
            <person name="Lilly W."/>
            <person name="Lucas S."/>
            <person name="Morin E."/>
            <person name="Murat C."/>
            <person name="Oguiza J.A."/>
            <person name="Park J."/>
            <person name="Pisabarro A.G."/>
            <person name="Riley R."/>
            <person name="Rosling A."/>
            <person name="Salamov A."/>
            <person name="Schmidt O."/>
            <person name="Schmutz J."/>
            <person name="Skrede I."/>
            <person name="Stenlid J."/>
            <person name="Wiebenga A."/>
            <person name="Xie X."/>
            <person name="Kuees U."/>
            <person name="Hibbett D.S."/>
            <person name="Hoffmeister D."/>
            <person name="Hoegberg N."/>
            <person name="Martin F."/>
            <person name="Grigoriev I.V."/>
            <person name="Watkinson S.C."/>
        </authorList>
    </citation>
    <scope>NUCLEOTIDE SEQUENCE [LARGE SCALE GENOMIC DNA]</scope>
    <source>
        <strain evidence="3">strain S7.3</strain>
    </source>
</reference>
<dbReference type="AlphaFoldDB" id="F8PWX4"/>
<dbReference type="OMA" id="CCKCGSQ"/>
<name>F8PWX4_SERL3</name>
<feature type="region of interest" description="Disordered" evidence="1">
    <location>
        <begin position="428"/>
        <end position="475"/>
    </location>
</feature>
<feature type="region of interest" description="Disordered" evidence="1">
    <location>
        <begin position="493"/>
        <end position="519"/>
    </location>
</feature>
<dbReference type="Proteomes" id="UP000008063">
    <property type="component" value="Unassembled WGS sequence"/>
</dbReference>
<evidence type="ECO:0000313" key="3">
    <source>
        <dbReference type="Proteomes" id="UP000008063"/>
    </source>
</evidence>
<organism evidence="3">
    <name type="scientific">Serpula lacrymans var. lacrymans (strain S7.3)</name>
    <name type="common">Dry rot fungus</name>
    <dbReference type="NCBI Taxonomy" id="936435"/>
    <lineage>
        <taxon>Eukaryota</taxon>
        <taxon>Fungi</taxon>
        <taxon>Dikarya</taxon>
        <taxon>Basidiomycota</taxon>
        <taxon>Agaricomycotina</taxon>
        <taxon>Agaricomycetes</taxon>
        <taxon>Agaricomycetidae</taxon>
        <taxon>Boletales</taxon>
        <taxon>Coniophorineae</taxon>
        <taxon>Serpulaceae</taxon>
        <taxon>Serpula</taxon>
    </lineage>
</organism>
<dbReference type="HOGENOM" id="CLU_022621_0_0_1"/>
<gene>
    <name evidence="2" type="ORF">SERLA73DRAFT_90617</name>
</gene>
<feature type="region of interest" description="Disordered" evidence="1">
    <location>
        <begin position="1"/>
        <end position="136"/>
    </location>
</feature>